<evidence type="ECO:0000256" key="1">
    <source>
        <dbReference type="SAM" id="SignalP"/>
    </source>
</evidence>
<organism evidence="2 3">
    <name type="scientific">Delftia acidovorans</name>
    <name type="common">Pseudomonas acidovorans</name>
    <name type="synonym">Comamonas acidovorans</name>
    <dbReference type="NCBI Taxonomy" id="80866"/>
    <lineage>
        <taxon>Bacteria</taxon>
        <taxon>Pseudomonadati</taxon>
        <taxon>Pseudomonadota</taxon>
        <taxon>Betaproteobacteria</taxon>
        <taxon>Burkholderiales</taxon>
        <taxon>Comamonadaceae</taxon>
        <taxon>Delftia</taxon>
    </lineage>
</organism>
<dbReference type="Gene3D" id="2.60.40.3310">
    <property type="match status" value="1"/>
</dbReference>
<dbReference type="Proteomes" id="UP001287445">
    <property type="component" value="Unassembled WGS sequence"/>
</dbReference>
<feature type="chain" id="PRO_5042603174" evidence="1">
    <location>
        <begin position="24"/>
        <end position="262"/>
    </location>
</feature>
<reference evidence="2" key="1">
    <citation type="submission" date="2023-11" db="EMBL/GenBank/DDBJ databases">
        <title>Identification and selenium tolerance of Delftia acidovorans R3-25.</title>
        <authorList>
            <person name="Zhang S."/>
            <person name="Liu Y."/>
            <person name="Guo Y."/>
        </authorList>
    </citation>
    <scope>NUCLEOTIDE SEQUENCE</scope>
    <source>
        <strain evidence="2">R3-25</strain>
    </source>
</reference>
<gene>
    <name evidence="2" type="ORF">SGN30_26995</name>
</gene>
<name>A0AAJ2R8B3_DELAC</name>
<dbReference type="AlphaFoldDB" id="A0AAJ2R8B3"/>
<sequence length="262" mass="28176">MTITRAIALSAVLFIFSIGQAHAQAFCSNDGVGNSINDGKNHYVLLPSRTLEVPLPFDIESRAIGSVVGRVAFLPYIINKKYTGMKGGAMFCAKYQTSGWYGVGTFHQKHRAYESSIPGIGLRIDFRKMPIPTDPSNAIQSYFPIQELSDAPIYIYLVKIGPIKQAGPLKGVFLQYKVDDVVIAQYQFDREAAAPTGPFCTASLSAENPATAAVAHSSGRPAAEGRLPEMIAKAPSCLADELPGIKPVMGSSSVAQLSLNRH</sequence>
<dbReference type="RefSeq" id="WP_319076599.1">
    <property type="nucleotide sequence ID" value="NZ_JAWWMZ010000015.1"/>
</dbReference>
<evidence type="ECO:0000313" key="3">
    <source>
        <dbReference type="Proteomes" id="UP001287445"/>
    </source>
</evidence>
<comment type="caution">
    <text evidence="2">The sequence shown here is derived from an EMBL/GenBank/DDBJ whole genome shotgun (WGS) entry which is preliminary data.</text>
</comment>
<evidence type="ECO:0000313" key="2">
    <source>
        <dbReference type="EMBL" id="MDX4957078.1"/>
    </source>
</evidence>
<accession>A0AAJ2R8B3</accession>
<feature type="signal peptide" evidence="1">
    <location>
        <begin position="1"/>
        <end position="23"/>
    </location>
</feature>
<proteinExistence type="predicted"/>
<keyword evidence="1" id="KW-0732">Signal</keyword>
<dbReference type="EMBL" id="JAWWMZ010000015">
    <property type="protein sequence ID" value="MDX4957078.1"/>
    <property type="molecule type" value="Genomic_DNA"/>
</dbReference>
<protein>
    <submittedName>
        <fullName evidence="2">Uncharacterized protein</fullName>
    </submittedName>
</protein>